<accession>A0A7I8BKY6</accession>
<dbReference type="SUPFAM" id="SSF53335">
    <property type="entry name" value="S-adenosyl-L-methionine-dependent methyltransferases"/>
    <property type="match status" value="1"/>
</dbReference>
<dbReference type="EMBL" id="AP023174">
    <property type="protein sequence ID" value="BCF89406.1"/>
    <property type="molecule type" value="Genomic_DNA"/>
</dbReference>
<evidence type="ECO:0000313" key="1">
    <source>
        <dbReference type="EMBL" id="BCF89406.1"/>
    </source>
</evidence>
<keyword evidence="2" id="KW-1185">Reference proteome</keyword>
<dbReference type="InterPro" id="IPR029063">
    <property type="entry name" value="SAM-dependent_MTases_sf"/>
</dbReference>
<gene>
    <name evidence="1" type="ORF">PPGU16_24730</name>
</gene>
<protein>
    <submittedName>
        <fullName evidence="1">Uncharacterized protein</fullName>
    </submittedName>
</protein>
<organism evidence="1 2">
    <name type="scientific">Paraburkholderia largidicola</name>
    <dbReference type="NCBI Taxonomy" id="3014751"/>
    <lineage>
        <taxon>Bacteria</taxon>
        <taxon>Pseudomonadati</taxon>
        <taxon>Pseudomonadota</taxon>
        <taxon>Betaproteobacteria</taxon>
        <taxon>Burkholderiales</taxon>
        <taxon>Burkholderiaceae</taxon>
        <taxon>Paraburkholderia</taxon>
    </lineage>
</organism>
<dbReference type="KEGG" id="plad:PPGU16_24730"/>
<dbReference type="Pfam" id="PF13489">
    <property type="entry name" value="Methyltransf_23"/>
    <property type="match status" value="1"/>
</dbReference>
<dbReference type="Proteomes" id="UP000510888">
    <property type="component" value="Chromosome 1"/>
</dbReference>
<reference evidence="1 2" key="1">
    <citation type="journal article" date="2020" name="Genes (Basel)">
        <title>Genomic Comparison of Insect Gut Symbionts from Divergent Burkholderia Subclades.</title>
        <authorList>
            <person name="Takeshita K."/>
            <person name="Kikuchi Y."/>
        </authorList>
    </citation>
    <scope>NUCLEOTIDE SEQUENCE [LARGE SCALE GENOMIC DNA]</scope>
    <source>
        <strain evidence="1 2">PGU16</strain>
    </source>
</reference>
<evidence type="ECO:0000313" key="2">
    <source>
        <dbReference type="Proteomes" id="UP000510888"/>
    </source>
</evidence>
<sequence>MTAGREGILQQYLHKEMLGIEIGAFYRPTVPKADGWNVISVDHDTKQGLLRVYAHDVNATVDSVQEVDVVWNSGRLSEALQRNGHTVGSFDYIVASHVIEHFPDLLGTLRDFQTVLKPGGVISLAVPDLRYCFDFFMPWSTTADLIDAHREGRTRHTKNAFFRMAAYTSTGIINRGIPNEFVDATHIGLLSNVHHALDRYNTHDPSPTAPYADVHTWYFTPSTFELVMLELRALGLLDLHIASSQRGPAGEFLVSMTKTTDPLSLSASELTAHRLVLLKQGAYEMAHRAEMLDGVPRVGVPRVAQDEPSRESLTAEVARLKLEVDAIRRSNSWRLTSPLRAMKSIFAG</sequence>
<dbReference type="Gene3D" id="3.40.50.150">
    <property type="entry name" value="Vaccinia Virus protein VP39"/>
    <property type="match status" value="1"/>
</dbReference>
<dbReference type="RefSeq" id="WP_180720272.1">
    <property type="nucleotide sequence ID" value="NZ_AP023174.1"/>
</dbReference>
<name>A0A7I8BKY6_9BURK</name>
<proteinExistence type="predicted"/>
<dbReference type="AlphaFoldDB" id="A0A7I8BKY6"/>